<organism evidence="1 2">
    <name type="scientific">Panagrolaimus sp. JU765</name>
    <dbReference type="NCBI Taxonomy" id="591449"/>
    <lineage>
        <taxon>Eukaryota</taxon>
        <taxon>Metazoa</taxon>
        <taxon>Ecdysozoa</taxon>
        <taxon>Nematoda</taxon>
        <taxon>Chromadorea</taxon>
        <taxon>Rhabditida</taxon>
        <taxon>Tylenchina</taxon>
        <taxon>Panagrolaimomorpha</taxon>
        <taxon>Panagrolaimoidea</taxon>
        <taxon>Panagrolaimidae</taxon>
        <taxon>Panagrolaimus</taxon>
    </lineage>
</organism>
<name>A0AC34RHG2_9BILA</name>
<dbReference type="WBParaSite" id="JU765_v2.g682.t1">
    <property type="protein sequence ID" value="JU765_v2.g682.t1"/>
    <property type="gene ID" value="JU765_v2.g682"/>
</dbReference>
<reference evidence="2" key="1">
    <citation type="submission" date="2022-11" db="UniProtKB">
        <authorList>
            <consortium name="WormBaseParasite"/>
        </authorList>
    </citation>
    <scope>IDENTIFICATION</scope>
</reference>
<evidence type="ECO:0000313" key="2">
    <source>
        <dbReference type="WBParaSite" id="JU765_v2.g682.t1"/>
    </source>
</evidence>
<evidence type="ECO:0000313" key="1">
    <source>
        <dbReference type="Proteomes" id="UP000887576"/>
    </source>
</evidence>
<sequence length="88" mass="10221">MPRLLFAELVCFQDGRYFPLAYMYREMNNFIIVTKRIGWMKVIDVAFFKIIDCSVLADFCGDFPSIDVLEQLLPLLLNLKHLTVQGTT</sequence>
<protein>
    <submittedName>
        <fullName evidence="2">Uncharacterized protein</fullName>
    </submittedName>
</protein>
<accession>A0AC34RHG2</accession>
<proteinExistence type="predicted"/>
<dbReference type="Proteomes" id="UP000887576">
    <property type="component" value="Unplaced"/>
</dbReference>